<evidence type="ECO:0000313" key="2">
    <source>
        <dbReference type="Proteomes" id="UP000179164"/>
    </source>
</evidence>
<evidence type="ECO:0000313" key="1">
    <source>
        <dbReference type="EMBL" id="OGY83134.1"/>
    </source>
</evidence>
<organism evidence="1 2">
    <name type="scientific">Candidatus Kerfeldbacteria bacterium RIFCSPLOWO2_01_FULL_48_11</name>
    <dbReference type="NCBI Taxonomy" id="1798543"/>
    <lineage>
        <taxon>Bacteria</taxon>
        <taxon>Candidatus Kerfeldiibacteriota</taxon>
    </lineage>
</organism>
<comment type="caution">
    <text evidence="1">The sequence shown here is derived from an EMBL/GenBank/DDBJ whole genome shotgun (WGS) entry which is preliminary data.</text>
</comment>
<reference evidence="1 2" key="1">
    <citation type="journal article" date="2016" name="Nat. Commun.">
        <title>Thousands of microbial genomes shed light on interconnected biogeochemical processes in an aquifer system.</title>
        <authorList>
            <person name="Anantharaman K."/>
            <person name="Brown C.T."/>
            <person name="Hug L.A."/>
            <person name="Sharon I."/>
            <person name="Castelle C.J."/>
            <person name="Probst A.J."/>
            <person name="Thomas B.C."/>
            <person name="Singh A."/>
            <person name="Wilkins M.J."/>
            <person name="Karaoz U."/>
            <person name="Brodie E.L."/>
            <person name="Williams K.H."/>
            <person name="Hubbard S.S."/>
            <person name="Banfield J.F."/>
        </authorList>
    </citation>
    <scope>NUCLEOTIDE SEQUENCE [LARGE SCALE GENOMIC DNA]</scope>
</reference>
<dbReference type="Proteomes" id="UP000179164">
    <property type="component" value="Unassembled WGS sequence"/>
</dbReference>
<accession>A0A1G2B1V0</accession>
<name>A0A1G2B1V0_9BACT</name>
<dbReference type="EMBL" id="MHKE01000015">
    <property type="protein sequence ID" value="OGY83134.1"/>
    <property type="molecule type" value="Genomic_DNA"/>
</dbReference>
<sequence>MNWQSVSSVDPGKMAKGSPAIIATEGDAILLVVGTGRPDAFSLRMLLDRMPDFGLQAFIRQGEDLGWPTDGFITLGGVSGSPTFPLHPGQMFGKVISDDPMFPFIIREMWTPRS</sequence>
<dbReference type="AlphaFoldDB" id="A0A1G2B1V0"/>
<dbReference type="STRING" id="1798543.A2898_02565"/>
<gene>
    <name evidence="1" type="ORF">A2898_02565</name>
</gene>
<protein>
    <submittedName>
        <fullName evidence="1">Uncharacterized protein</fullName>
    </submittedName>
</protein>
<proteinExistence type="predicted"/>